<reference evidence="2" key="1">
    <citation type="submission" date="2018-06" db="EMBL/GenBank/DDBJ databases">
        <authorList>
            <person name="Zhirakovskaya E."/>
        </authorList>
    </citation>
    <scope>NUCLEOTIDE SEQUENCE</scope>
</reference>
<gene>
    <name evidence="2" type="ORF">MNBD_GAMMA12-1212</name>
</gene>
<evidence type="ECO:0000313" key="2">
    <source>
        <dbReference type="EMBL" id="VAW79522.1"/>
    </source>
</evidence>
<proteinExistence type="predicted"/>
<feature type="transmembrane region" description="Helical" evidence="1">
    <location>
        <begin position="12"/>
        <end position="32"/>
    </location>
</feature>
<evidence type="ECO:0008006" key="3">
    <source>
        <dbReference type="Google" id="ProtNLM"/>
    </source>
</evidence>
<dbReference type="AlphaFoldDB" id="A0A3B0YW05"/>
<sequence length="149" mass="15082">MVKVKHSLFKRFSSYAFALGVIFIVGCGGGGGGSGTTTPPPPAGGVGTTPQVLNVTINWLANREAKVNLAGGGYNVYISSVSGFNITDANVTLIPVLNVAGAQSPTSTITSLSSGTYYVRVAAFGLVNGNNTPSVASSQVVITVPFTTP</sequence>
<dbReference type="PROSITE" id="PS51257">
    <property type="entry name" value="PROKAR_LIPOPROTEIN"/>
    <property type="match status" value="1"/>
</dbReference>
<evidence type="ECO:0000256" key="1">
    <source>
        <dbReference type="SAM" id="Phobius"/>
    </source>
</evidence>
<protein>
    <recommendedName>
        <fullName evidence="3">Fibronectin type-III domain-containing protein</fullName>
    </recommendedName>
</protein>
<keyword evidence="1" id="KW-0472">Membrane</keyword>
<organism evidence="2">
    <name type="scientific">hydrothermal vent metagenome</name>
    <dbReference type="NCBI Taxonomy" id="652676"/>
    <lineage>
        <taxon>unclassified sequences</taxon>
        <taxon>metagenomes</taxon>
        <taxon>ecological metagenomes</taxon>
    </lineage>
</organism>
<keyword evidence="1" id="KW-0812">Transmembrane</keyword>
<dbReference type="InterPro" id="IPR013783">
    <property type="entry name" value="Ig-like_fold"/>
</dbReference>
<dbReference type="Gene3D" id="2.60.40.10">
    <property type="entry name" value="Immunoglobulins"/>
    <property type="match status" value="1"/>
</dbReference>
<accession>A0A3B0YW05</accession>
<dbReference type="EMBL" id="UOFL01000174">
    <property type="protein sequence ID" value="VAW79522.1"/>
    <property type="molecule type" value="Genomic_DNA"/>
</dbReference>
<name>A0A3B0YW05_9ZZZZ</name>
<keyword evidence="1" id="KW-1133">Transmembrane helix</keyword>